<gene>
    <name evidence="9" type="ORF">FDO65_01075</name>
</gene>
<dbReference type="Pfam" id="PF02656">
    <property type="entry name" value="DUF202"/>
    <property type="match status" value="1"/>
</dbReference>
<feature type="transmembrane region" description="Helical" evidence="7">
    <location>
        <begin position="80"/>
        <end position="99"/>
    </location>
</feature>
<keyword evidence="2" id="KW-1003">Cell membrane</keyword>
<evidence type="ECO:0000256" key="1">
    <source>
        <dbReference type="ARBA" id="ARBA00004651"/>
    </source>
</evidence>
<feature type="transmembrane region" description="Helical" evidence="7">
    <location>
        <begin position="119"/>
        <end position="140"/>
    </location>
</feature>
<evidence type="ECO:0000256" key="5">
    <source>
        <dbReference type="ARBA" id="ARBA00023136"/>
    </source>
</evidence>
<dbReference type="PANTHER" id="PTHR34187:SF2">
    <property type="entry name" value="DUF202 DOMAIN-CONTAINING PROTEIN"/>
    <property type="match status" value="1"/>
</dbReference>
<comment type="subcellular location">
    <subcellularLocation>
        <location evidence="1">Cell membrane</location>
        <topology evidence="1">Multi-pass membrane protein</topology>
    </subcellularLocation>
</comment>
<sequence>MGRCSDLGGRAVSDRAGPAGGPPGRRFPRSVYGVGNEPDPRFTLANERTFLAWIRTALALTAGGVALEALGLGLHPQLRLAAAVLLVLAGIGTSAQAWVGWTRTERALRLSRPLPAPASALPLAAVLLVVGVCIVLAILLA</sequence>
<keyword evidence="10" id="KW-1185">Reference proteome</keyword>
<organism evidence="9 10">
    <name type="scientific">Nakamurella flava</name>
    <dbReference type="NCBI Taxonomy" id="2576308"/>
    <lineage>
        <taxon>Bacteria</taxon>
        <taxon>Bacillati</taxon>
        <taxon>Actinomycetota</taxon>
        <taxon>Actinomycetes</taxon>
        <taxon>Nakamurellales</taxon>
        <taxon>Nakamurellaceae</taxon>
        <taxon>Nakamurella</taxon>
    </lineage>
</organism>
<evidence type="ECO:0000256" key="3">
    <source>
        <dbReference type="ARBA" id="ARBA00022692"/>
    </source>
</evidence>
<dbReference type="Proteomes" id="UP000306985">
    <property type="component" value="Unassembled WGS sequence"/>
</dbReference>
<evidence type="ECO:0000256" key="2">
    <source>
        <dbReference type="ARBA" id="ARBA00022475"/>
    </source>
</evidence>
<name>A0A4U6QJR9_9ACTN</name>
<evidence type="ECO:0000313" key="10">
    <source>
        <dbReference type="Proteomes" id="UP000306985"/>
    </source>
</evidence>
<reference evidence="9 10" key="1">
    <citation type="submission" date="2019-05" db="EMBL/GenBank/DDBJ databases">
        <title>Nakamurella sp. N5BH11, whole genome shotgun sequence.</title>
        <authorList>
            <person name="Tuo L."/>
        </authorList>
    </citation>
    <scope>NUCLEOTIDE SEQUENCE [LARGE SCALE GENOMIC DNA]</scope>
    <source>
        <strain evidence="9 10">N5BH11</strain>
    </source>
</reference>
<accession>A0A4U6QJR9</accession>
<feature type="region of interest" description="Disordered" evidence="6">
    <location>
        <begin position="1"/>
        <end position="32"/>
    </location>
</feature>
<protein>
    <submittedName>
        <fullName evidence="9">DUF202 domain-containing protein</fullName>
    </submittedName>
</protein>
<feature type="domain" description="DUF202" evidence="8">
    <location>
        <begin position="41"/>
        <end position="107"/>
    </location>
</feature>
<dbReference type="GO" id="GO:0005886">
    <property type="term" value="C:plasma membrane"/>
    <property type="evidence" value="ECO:0007669"/>
    <property type="project" value="UniProtKB-SubCell"/>
</dbReference>
<evidence type="ECO:0000259" key="8">
    <source>
        <dbReference type="Pfam" id="PF02656"/>
    </source>
</evidence>
<dbReference type="InterPro" id="IPR003807">
    <property type="entry name" value="DUF202"/>
</dbReference>
<evidence type="ECO:0000256" key="7">
    <source>
        <dbReference type="SAM" id="Phobius"/>
    </source>
</evidence>
<dbReference type="PANTHER" id="PTHR34187">
    <property type="entry name" value="FGR18P"/>
    <property type="match status" value="1"/>
</dbReference>
<evidence type="ECO:0000256" key="6">
    <source>
        <dbReference type="SAM" id="MobiDB-lite"/>
    </source>
</evidence>
<dbReference type="AlphaFoldDB" id="A0A4U6QJR9"/>
<dbReference type="EMBL" id="SZZH01000001">
    <property type="protein sequence ID" value="TKV60342.1"/>
    <property type="molecule type" value="Genomic_DNA"/>
</dbReference>
<evidence type="ECO:0000256" key="4">
    <source>
        <dbReference type="ARBA" id="ARBA00022989"/>
    </source>
</evidence>
<evidence type="ECO:0000313" key="9">
    <source>
        <dbReference type="EMBL" id="TKV60342.1"/>
    </source>
</evidence>
<keyword evidence="5 7" id="KW-0472">Membrane</keyword>
<proteinExistence type="predicted"/>
<keyword evidence="4 7" id="KW-1133">Transmembrane helix</keyword>
<comment type="caution">
    <text evidence="9">The sequence shown here is derived from an EMBL/GenBank/DDBJ whole genome shotgun (WGS) entry which is preliminary data.</text>
</comment>
<feature type="transmembrane region" description="Helical" evidence="7">
    <location>
        <begin position="50"/>
        <end position="73"/>
    </location>
</feature>
<keyword evidence="3 7" id="KW-0812">Transmembrane</keyword>
<dbReference type="InterPro" id="IPR052053">
    <property type="entry name" value="IM_YidH-like"/>
</dbReference>